<feature type="transmembrane region" description="Helical" evidence="9">
    <location>
        <begin position="397"/>
        <end position="418"/>
    </location>
</feature>
<sequence>MRRALALTLVLLAGLIAPASALAHATLQSTVPERGQKLDAVPPEVVFIFDESVEASFGALRVFDASGKEVQTGEAFHPNNRGEQIAIKLKPGLGDGTYTATYRVVSADGHPISSGFVFTVGEGAAPSATLDELLGSGTSAPVTNTALAVARGLQYTAIALGLGTLIFFLFCWRPARRESRPFTARLERILLAAALTGLVSALLAVILQGAIGSGESFWNAARPDVFTEVLGTRFGRAWGIGAAVWLVVLVVLLALRPLRDLPAQHETGERALQASSPNDPSRKARVVALAVPLFAITLLPSLGGHTSVQKPVAVLMPMNVLHVLAMAAWLGGVAVLVLALRAATAGVEPEERTPLLATVVGRFSTLAGPALAVLLISGSVQGIIEVGRFGALLDTPFGRSVLIKIVIALAIIALGAYNRQKLVPALKRLTGSPGKTGVLLRRILVVELALGVIALGATGALSSYAPSTAQSAGPFSTTVNVGPARVEVTVDPARVGPNETHVYLFDRKSGAPYEAAKELRLTAEMPSKNIAKITLEPNVAGPGHYVVNAASLGVAGDWTMEMTVRISDFDEYTSKFEVPIDG</sequence>
<reference evidence="13" key="1">
    <citation type="submission" date="2022-10" db="EMBL/GenBank/DDBJ databases">
        <title>The WGS of Solirubrobacter phytolaccae KCTC 29190.</title>
        <authorList>
            <person name="Jiang Z."/>
        </authorList>
    </citation>
    <scope>NUCLEOTIDE SEQUENCE</scope>
    <source>
        <strain evidence="13">KCTC 29190</strain>
    </source>
</reference>
<keyword evidence="14" id="KW-1185">Reference proteome</keyword>
<dbReference type="InterPro" id="IPR008457">
    <property type="entry name" value="Cu-R_CopD_dom"/>
</dbReference>
<name>A0A9X3S9X3_9ACTN</name>
<keyword evidence="8 9" id="KW-0472">Membrane</keyword>
<dbReference type="InterPro" id="IPR014755">
    <property type="entry name" value="Cu-Rt/internalin_Ig-like"/>
</dbReference>
<accession>A0A9X3S9X3</accession>
<dbReference type="SUPFAM" id="SSF81296">
    <property type="entry name" value="E set domains"/>
    <property type="match status" value="1"/>
</dbReference>
<dbReference type="PANTHER" id="PTHR34820:SF4">
    <property type="entry name" value="INNER MEMBRANE PROTEIN YEBZ"/>
    <property type="match status" value="1"/>
</dbReference>
<evidence type="ECO:0000313" key="14">
    <source>
        <dbReference type="Proteomes" id="UP001147653"/>
    </source>
</evidence>
<dbReference type="PANTHER" id="PTHR34820">
    <property type="entry name" value="INNER MEMBRANE PROTEIN YEBZ"/>
    <property type="match status" value="1"/>
</dbReference>
<feature type="signal peptide" evidence="10">
    <location>
        <begin position="1"/>
        <end position="23"/>
    </location>
</feature>
<feature type="domain" description="Copper resistance protein D" evidence="12">
    <location>
        <begin position="358"/>
        <end position="461"/>
    </location>
</feature>
<evidence type="ECO:0000256" key="5">
    <source>
        <dbReference type="ARBA" id="ARBA00022729"/>
    </source>
</evidence>
<feature type="transmembrane region" description="Helical" evidence="9">
    <location>
        <begin position="190"/>
        <end position="211"/>
    </location>
</feature>
<dbReference type="InterPro" id="IPR032694">
    <property type="entry name" value="CopC/D"/>
</dbReference>
<dbReference type="EMBL" id="JAPDDP010000046">
    <property type="protein sequence ID" value="MDA0183078.1"/>
    <property type="molecule type" value="Genomic_DNA"/>
</dbReference>
<feature type="transmembrane region" description="Helical" evidence="9">
    <location>
        <begin position="286"/>
        <end position="303"/>
    </location>
</feature>
<evidence type="ECO:0000256" key="2">
    <source>
        <dbReference type="ARBA" id="ARBA00022475"/>
    </source>
</evidence>
<keyword evidence="7" id="KW-0186">Copper</keyword>
<proteinExistence type="predicted"/>
<comment type="caution">
    <text evidence="13">The sequence shown here is derived from an EMBL/GenBank/DDBJ whole genome shotgun (WGS) entry which is preliminary data.</text>
</comment>
<keyword evidence="6 9" id="KW-1133">Transmembrane helix</keyword>
<evidence type="ECO:0000256" key="10">
    <source>
        <dbReference type="SAM" id="SignalP"/>
    </source>
</evidence>
<dbReference type="InterPro" id="IPR014756">
    <property type="entry name" value="Ig_E-set"/>
</dbReference>
<evidence type="ECO:0000256" key="6">
    <source>
        <dbReference type="ARBA" id="ARBA00022989"/>
    </source>
</evidence>
<feature type="transmembrane region" description="Helical" evidence="9">
    <location>
        <begin position="323"/>
        <end position="343"/>
    </location>
</feature>
<dbReference type="Pfam" id="PF04234">
    <property type="entry name" value="CopC"/>
    <property type="match status" value="1"/>
</dbReference>
<feature type="transmembrane region" description="Helical" evidence="9">
    <location>
        <begin position="355"/>
        <end position="377"/>
    </location>
</feature>
<evidence type="ECO:0000256" key="1">
    <source>
        <dbReference type="ARBA" id="ARBA00004651"/>
    </source>
</evidence>
<dbReference type="InterPro" id="IPR007348">
    <property type="entry name" value="CopC_dom"/>
</dbReference>
<evidence type="ECO:0000256" key="3">
    <source>
        <dbReference type="ARBA" id="ARBA00022692"/>
    </source>
</evidence>
<keyword evidence="2" id="KW-1003">Cell membrane</keyword>
<dbReference type="RefSeq" id="WP_270027462.1">
    <property type="nucleotide sequence ID" value="NZ_JAPDDP010000046.1"/>
</dbReference>
<protein>
    <submittedName>
        <fullName evidence="13">CopD family protein</fullName>
    </submittedName>
</protein>
<feature type="transmembrane region" description="Helical" evidence="9">
    <location>
        <begin position="439"/>
        <end position="461"/>
    </location>
</feature>
<comment type="subcellular location">
    <subcellularLocation>
        <location evidence="1">Cell membrane</location>
        <topology evidence="1">Multi-pass membrane protein</topology>
    </subcellularLocation>
</comment>
<gene>
    <name evidence="13" type="ORF">OJ997_22405</name>
</gene>
<organism evidence="13 14">
    <name type="scientific">Solirubrobacter phytolaccae</name>
    <dbReference type="NCBI Taxonomy" id="1404360"/>
    <lineage>
        <taxon>Bacteria</taxon>
        <taxon>Bacillati</taxon>
        <taxon>Actinomycetota</taxon>
        <taxon>Thermoleophilia</taxon>
        <taxon>Solirubrobacterales</taxon>
        <taxon>Solirubrobacteraceae</taxon>
        <taxon>Solirubrobacter</taxon>
    </lineage>
</organism>
<evidence type="ECO:0000259" key="12">
    <source>
        <dbReference type="Pfam" id="PF05425"/>
    </source>
</evidence>
<feature type="chain" id="PRO_5040794832" evidence="10">
    <location>
        <begin position="24"/>
        <end position="582"/>
    </location>
</feature>
<keyword evidence="4" id="KW-0479">Metal-binding</keyword>
<evidence type="ECO:0000256" key="4">
    <source>
        <dbReference type="ARBA" id="ARBA00022723"/>
    </source>
</evidence>
<dbReference type="GO" id="GO:0005886">
    <property type="term" value="C:plasma membrane"/>
    <property type="evidence" value="ECO:0007669"/>
    <property type="project" value="UniProtKB-SubCell"/>
</dbReference>
<evidence type="ECO:0000256" key="7">
    <source>
        <dbReference type="ARBA" id="ARBA00023008"/>
    </source>
</evidence>
<keyword evidence="5 10" id="KW-0732">Signal</keyword>
<dbReference type="GO" id="GO:0046688">
    <property type="term" value="P:response to copper ion"/>
    <property type="evidence" value="ECO:0007669"/>
    <property type="project" value="InterPro"/>
</dbReference>
<dbReference type="GO" id="GO:0006825">
    <property type="term" value="P:copper ion transport"/>
    <property type="evidence" value="ECO:0007669"/>
    <property type="project" value="InterPro"/>
</dbReference>
<dbReference type="Pfam" id="PF05425">
    <property type="entry name" value="CopD"/>
    <property type="match status" value="1"/>
</dbReference>
<feature type="domain" description="CopC" evidence="11">
    <location>
        <begin position="24"/>
        <end position="120"/>
    </location>
</feature>
<dbReference type="GO" id="GO:0042597">
    <property type="term" value="C:periplasmic space"/>
    <property type="evidence" value="ECO:0007669"/>
    <property type="project" value="InterPro"/>
</dbReference>
<dbReference type="Proteomes" id="UP001147653">
    <property type="component" value="Unassembled WGS sequence"/>
</dbReference>
<dbReference type="Gene3D" id="2.60.40.1220">
    <property type="match status" value="1"/>
</dbReference>
<evidence type="ECO:0000313" key="13">
    <source>
        <dbReference type="EMBL" id="MDA0183078.1"/>
    </source>
</evidence>
<evidence type="ECO:0000256" key="8">
    <source>
        <dbReference type="ARBA" id="ARBA00023136"/>
    </source>
</evidence>
<dbReference type="AlphaFoldDB" id="A0A9X3S9X3"/>
<keyword evidence="3 9" id="KW-0812">Transmembrane</keyword>
<feature type="transmembrane region" description="Helical" evidence="9">
    <location>
        <begin position="237"/>
        <end position="255"/>
    </location>
</feature>
<dbReference type="GO" id="GO:0005507">
    <property type="term" value="F:copper ion binding"/>
    <property type="evidence" value="ECO:0007669"/>
    <property type="project" value="InterPro"/>
</dbReference>
<evidence type="ECO:0000256" key="9">
    <source>
        <dbReference type="SAM" id="Phobius"/>
    </source>
</evidence>
<feature type="transmembrane region" description="Helical" evidence="9">
    <location>
        <begin position="152"/>
        <end position="170"/>
    </location>
</feature>
<evidence type="ECO:0000259" key="11">
    <source>
        <dbReference type="Pfam" id="PF04234"/>
    </source>
</evidence>